<dbReference type="Proteomes" id="UP001501337">
    <property type="component" value="Unassembled WGS sequence"/>
</dbReference>
<dbReference type="Gene3D" id="2.40.50.100">
    <property type="match status" value="2"/>
</dbReference>
<evidence type="ECO:0000256" key="1">
    <source>
        <dbReference type="SAM" id="Coils"/>
    </source>
</evidence>
<protein>
    <recommendedName>
        <fullName evidence="5">HlyD family secretion protein</fullName>
    </recommendedName>
</protein>
<evidence type="ECO:0000313" key="3">
    <source>
        <dbReference type="EMBL" id="GAA3974043.1"/>
    </source>
</evidence>
<gene>
    <name evidence="3" type="ORF">GCM10022278_33900</name>
</gene>
<keyword evidence="2" id="KW-1133">Transmembrane helix</keyword>
<keyword evidence="2" id="KW-0472">Membrane</keyword>
<accession>A0ABP7PZI7</accession>
<comment type="caution">
    <text evidence="3">The sequence shown here is derived from an EMBL/GenBank/DDBJ whole genome shotgun (WGS) entry which is preliminary data.</text>
</comment>
<name>A0ABP7PZI7_9GAMM</name>
<dbReference type="PANTHER" id="PTHR30469:SF12">
    <property type="entry name" value="MULTIDRUG RESISTANCE PROTEIN MDTA"/>
    <property type="match status" value="1"/>
</dbReference>
<feature type="transmembrane region" description="Helical" evidence="2">
    <location>
        <begin position="7"/>
        <end position="27"/>
    </location>
</feature>
<feature type="coiled-coil region" evidence="1">
    <location>
        <begin position="183"/>
        <end position="217"/>
    </location>
</feature>
<dbReference type="SUPFAM" id="SSF111369">
    <property type="entry name" value="HlyD-like secretion proteins"/>
    <property type="match status" value="1"/>
</dbReference>
<dbReference type="RefSeq" id="WP_344808600.1">
    <property type="nucleotide sequence ID" value="NZ_BAABBO010000018.1"/>
</dbReference>
<keyword evidence="2" id="KW-0812">Transmembrane</keyword>
<evidence type="ECO:0008006" key="5">
    <source>
        <dbReference type="Google" id="ProtNLM"/>
    </source>
</evidence>
<organism evidence="3 4">
    <name type="scientific">Allohahella marinimesophila</name>
    <dbReference type="NCBI Taxonomy" id="1054972"/>
    <lineage>
        <taxon>Bacteria</taxon>
        <taxon>Pseudomonadati</taxon>
        <taxon>Pseudomonadota</taxon>
        <taxon>Gammaproteobacteria</taxon>
        <taxon>Oceanospirillales</taxon>
        <taxon>Hahellaceae</taxon>
        <taxon>Allohahella</taxon>
    </lineage>
</organism>
<keyword evidence="4" id="KW-1185">Reference proteome</keyword>
<sequence>MPERSRRLWPWGLLLVLITAALVYLMFANRSQPPQREVVETSFTVDVRTLENQSIAPEIPLLGIIESTQQTQIRSRLNATVETLHVLEGDSVKAGEPLLSFNEAEALVPLTQRQSEVAELEALIAEQKARAAADRAALKTEQRLLALSEKAVNRQESLTRSNVTSQERLEATQTSLAQQQLALINRQFAVENAENQLAQLQARLDRAKALLALAELDYAQVELLAPFDARVASVAVAAGDRINISEPLLQLVGLDSLEVRAQIPNRWVPAVQGALASGRLDDSDALATALATVYGKRHELLLKRVAARTNASTGGIDAFFAFVNEPPFAVNKAVPVVLLLPPLENVYTVPESAIYGDDTVYIVEEKRMQPRAIQRLGRFTGPKGLEQVIFRFDTAGASEPADMEGAQVVATQLPTATTGQLVKVRESNDSPAAVR</sequence>
<dbReference type="PANTHER" id="PTHR30469">
    <property type="entry name" value="MULTIDRUG RESISTANCE PROTEIN MDTA"/>
    <property type="match status" value="1"/>
</dbReference>
<evidence type="ECO:0000313" key="4">
    <source>
        <dbReference type="Proteomes" id="UP001501337"/>
    </source>
</evidence>
<reference evidence="4" key="1">
    <citation type="journal article" date="2019" name="Int. J. Syst. Evol. Microbiol.">
        <title>The Global Catalogue of Microorganisms (GCM) 10K type strain sequencing project: providing services to taxonomists for standard genome sequencing and annotation.</title>
        <authorList>
            <consortium name="The Broad Institute Genomics Platform"/>
            <consortium name="The Broad Institute Genome Sequencing Center for Infectious Disease"/>
            <person name="Wu L."/>
            <person name="Ma J."/>
        </authorList>
    </citation>
    <scope>NUCLEOTIDE SEQUENCE [LARGE SCALE GENOMIC DNA]</scope>
    <source>
        <strain evidence="4">JCM 17555</strain>
    </source>
</reference>
<dbReference type="Gene3D" id="1.10.287.470">
    <property type="entry name" value="Helix hairpin bin"/>
    <property type="match status" value="1"/>
</dbReference>
<evidence type="ECO:0000256" key="2">
    <source>
        <dbReference type="SAM" id="Phobius"/>
    </source>
</evidence>
<proteinExistence type="predicted"/>
<dbReference type="EMBL" id="BAABBO010000018">
    <property type="protein sequence ID" value="GAA3974043.1"/>
    <property type="molecule type" value="Genomic_DNA"/>
</dbReference>
<keyword evidence="1" id="KW-0175">Coiled coil</keyword>